<evidence type="ECO:0000259" key="1">
    <source>
        <dbReference type="Pfam" id="PF22938"/>
    </source>
</evidence>
<protein>
    <recommendedName>
        <fullName evidence="1">Integrase p58-like C-terminal domain-containing protein</fullName>
    </recommendedName>
</protein>
<dbReference type="InterPro" id="IPR054465">
    <property type="entry name" value="Integrase_p58-like_C"/>
</dbReference>
<name>A0AAV7Q3C7_PLEWA</name>
<organism evidence="2 3">
    <name type="scientific">Pleurodeles waltl</name>
    <name type="common">Iberian ribbed newt</name>
    <dbReference type="NCBI Taxonomy" id="8319"/>
    <lineage>
        <taxon>Eukaryota</taxon>
        <taxon>Metazoa</taxon>
        <taxon>Chordata</taxon>
        <taxon>Craniata</taxon>
        <taxon>Vertebrata</taxon>
        <taxon>Euteleostomi</taxon>
        <taxon>Amphibia</taxon>
        <taxon>Batrachia</taxon>
        <taxon>Caudata</taxon>
        <taxon>Salamandroidea</taxon>
        <taxon>Salamandridae</taxon>
        <taxon>Pleurodelinae</taxon>
        <taxon>Pleurodeles</taxon>
    </lineage>
</organism>
<feature type="domain" description="Integrase p58-like C-terminal" evidence="1">
    <location>
        <begin position="93"/>
        <end position="127"/>
    </location>
</feature>
<proteinExistence type="predicted"/>
<evidence type="ECO:0000313" key="2">
    <source>
        <dbReference type="EMBL" id="KAJ1133699.1"/>
    </source>
</evidence>
<evidence type="ECO:0000313" key="3">
    <source>
        <dbReference type="Proteomes" id="UP001066276"/>
    </source>
</evidence>
<dbReference type="EMBL" id="JANPWB010000010">
    <property type="protein sequence ID" value="KAJ1133699.1"/>
    <property type="molecule type" value="Genomic_DNA"/>
</dbReference>
<dbReference type="Proteomes" id="UP001066276">
    <property type="component" value="Chromosome 6"/>
</dbReference>
<dbReference type="AlphaFoldDB" id="A0AAV7Q3C7"/>
<accession>A0AAV7Q3C7</accession>
<comment type="caution">
    <text evidence="2">The sequence shown here is derived from an EMBL/GenBank/DDBJ whole genome shotgun (WGS) entry which is preliminary data.</text>
</comment>
<keyword evidence="3" id="KW-1185">Reference proteome</keyword>
<gene>
    <name evidence="2" type="ORF">NDU88_000177</name>
</gene>
<reference evidence="2" key="1">
    <citation type="journal article" date="2022" name="bioRxiv">
        <title>Sequencing and chromosome-scale assembly of the giantPleurodeles waltlgenome.</title>
        <authorList>
            <person name="Brown T."/>
            <person name="Elewa A."/>
            <person name="Iarovenko S."/>
            <person name="Subramanian E."/>
            <person name="Araus A.J."/>
            <person name="Petzold A."/>
            <person name="Susuki M."/>
            <person name="Suzuki K.-i.T."/>
            <person name="Hayashi T."/>
            <person name="Toyoda A."/>
            <person name="Oliveira C."/>
            <person name="Osipova E."/>
            <person name="Leigh N.D."/>
            <person name="Simon A."/>
            <person name="Yun M.H."/>
        </authorList>
    </citation>
    <scope>NUCLEOTIDE SEQUENCE</scope>
    <source>
        <strain evidence="2">20211129_DDA</strain>
        <tissue evidence="2">Liver</tissue>
    </source>
</reference>
<dbReference type="Pfam" id="PF22938">
    <property type="entry name" value="Integrase_p58_C"/>
    <property type="match status" value="1"/>
</dbReference>
<sequence>MLFGRQPRTLLDMLAEQWEETEEEVKDLLTYTRELRDNLHIVWEEAHTALRAAQQKQKQSYDTHSAVRTLTVGDKALVLLPSTDNKLLARWQGPYEVTAQINPTTYKLSMSQNGGREQIYHINLLKKWIEPTDEQTVHYITTEVNEEIPYPILTDPHEFSPGKPWINPNLTRQYLNQLQLMDVFGSRALAEDVFGSPALAEDVFGSPALAKDVFGNPALAEDVFGSPTLAEDAFGSPALAEDVFRSPALAEDVFGSPALAEDVFGSQALAEDVFGSPALAENVFGWLRMCSGAQGCVWEPSPG</sequence>